<reference evidence="2 3" key="1">
    <citation type="submission" date="2018-11" db="EMBL/GenBank/DDBJ databases">
        <title>Genome sequence of Apiotrichum porosum DSM 27194.</title>
        <authorList>
            <person name="Aliyu H."/>
            <person name="Gorte O."/>
            <person name="Ochsenreither K."/>
        </authorList>
    </citation>
    <scope>NUCLEOTIDE SEQUENCE [LARGE SCALE GENOMIC DNA]</scope>
    <source>
        <strain evidence="2 3">DSM 27194</strain>
    </source>
</reference>
<dbReference type="STRING" id="105984.A0A427XZN8"/>
<feature type="compositionally biased region" description="Basic and acidic residues" evidence="1">
    <location>
        <begin position="441"/>
        <end position="454"/>
    </location>
</feature>
<keyword evidence="3" id="KW-1185">Reference proteome</keyword>
<evidence type="ECO:0008006" key="4">
    <source>
        <dbReference type="Google" id="ProtNLM"/>
    </source>
</evidence>
<sequence>MPLSTPRSSESGVRVQGSPAGSPWDDVHSMNRHSNHHPASSNSTQYSTAQDRSMSQDSRGHTPILSHATGGRHSVPHLTHKYAQVDLNDLSVHPYAQSSTSRFGMGMSTSSGLSTASIGLGGGRSAQSHPYAQSSSNSHYGLGHHGNGSQFWDADADGGWDSPDWEIKREAQLEQERRELALEKKREEENCERRERALEKEREKEREREREREMEREREREMEREMERQATAVDDQVWNEGDYTIVSNDGVRFKIPSYYLFSSSAVFRESAGEVGVESGARLPSLSKRHTTLTDPIESAAVLRLFLEFIVYAKLDIPDDGTTLQSLATVKDLVAFLVKWECAGTLQLFLVCLREVVRQPSNVSPLAAFIAGAQAGDAFTCSVALDISDWTWGMMDRLNLPAAPDANVFDPHHMPVSVWQLLPGMYTWALTSAWSGNPSNKENNERQTRRSRDTYAESEDDSASRCDSVLDRKVHAWQQWL</sequence>
<evidence type="ECO:0000256" key="1">
    <source>
        <dbReference type="SAM" id="MobiDB-lite"/>
    </source>
</evidence>
<protein>
    <recommendedName>
        <fullName evidence="4">BTB domain-containing protein</fullName>
    </recommendedName>
</protein>
<evidence type="ECO:0000313" key="3">
    <source>
        <dbReference type="Proteomes" id="UP000279236"/>
    </source>
</evidence>
<dbReference type="RefSeq" id="XP_028477794.1">
    <property type="nucleotide sequence ID" value="XM_028621342.1"/>
</dbReference>
<evidence type="ECO:0000313" key="2">
    <source>
        <dbReference type="EMBL" id="RSH84346.1"/>
    </source>
</evidence>
<organism evidence="2 3">
    <name type="scientific">Apiotrichum porosum</name>
    <dbReference type="NCBI Taxonomy" id="105984"/>
    <lineage>
        <taxon>Eukaryota</taxon>
        <taxon>Fungi</taxon>
        <taxon>Dikarya</taxon>
        <taxon>Basidiomycota</taxon>
        <taxon>Agaricomycotina</taxon>
        <taxon>Tremellomycetes</taxon>
        <taxon>Trichosporonales</taxon>
        <taxon>Trichosporonaceae</taxon>
        <taxon>Apiotrichum</taxon>
    </lineage>
</organism>
<comment type="caution">
    <text evidence="2">The sequence shown here is derived from an EMBL/GenBank/DDBJ whole genome shotgun (WGS) entry which is preliminary data.</text>
</comment>
<feature type="region of interest" description="Disordered" evidence="1">
    <location>
        <begin position="1"/>
        <end position="74"/>
    </location>
</feature>
<dbReference type="GeneID" id="39590409"/>
<accession>A0A427XZN8</accession>
<feature type="compositionally biased region" description="Polar residues" evidence="1">
    <location>
        <begin position="1"/>
        <end position="11"/>
    </location>
</feature>
<feature type="compositionally biased region" description="Polar residues" evidence="1">
    <location>
        <begin position="125"/>
        <end position="139"/>
    </location>
</feature>
<dbReference type="AlphaFoldDB" id="A0A427XZN8"/>
<dbReference type="OrthoDB" id="10520043at2759"/>
<gene>
    <name evidence="2" type="ORF">EHS24_005866</name>
</gene>
<dbReference type="PANTHER" id="PTHR13585">
    <property type="entry name" value="CHASCON, ISOFORM D-RELATED"/>
    <property type="match status" value="1"/>
</dbReference>
<proteinExistence type="predicted"/>
<feature type="compositionally biased region" description="Polar residues" evidence="1">
    <location>
        <begin position="37"/>
        <end position="57"/>
    </location>
</feature>
<feature type="region of interest" description="Disordered" evidence="1">
    <location>
        <begin position="185"/>
        <end position="224"/>
    </location>
</feature>
<feature type="region of interest" description="Disordered" evidence="1">
    <location>
        <begin position="436"/>
        <end position="461"/>
    </location>
</feature>
<feature type="region of interest" description="Disordered" evidence="1">
    <location>
        <begin position="118"/>
        <end position="142"/>
    </location>
</feature>
<dbReference type="EMBL" id="RSCE01000003">
    <property type="protein sequence ID" value="RSH84346.1"/>
    <property type="molecule type" value="Genomic_DNA"/>
</dbReference>
<dbReference type="InterPro" id="IPR052824">
    <property type="entry name" value="m6A_RNA_Methylation_Regulator"/>
</dbReference>
<name>A0A427XZN8_9TREE</name>
<dbReference type="Proteomes" id="UP000279236">
    <property type="component" value="Unassembled WGS sequence"/>
</dbReference>
<dbReference type="PANTHER" id="PTHR13585:SF19">
    <property type="entry name" value="ZINC FINGER CCCH DOMAIN-CONTAINING PROTEIN 13"/>
    <property type="match status" value="1"/>
</dbReference>